<dbReference type="GO" id="GO:0046872">
    <property type="term" value="F:metal ion binding"/>
    <property type="evidence" value="ECO:0007669"/>
    <property type="project" value="UniProtKB-KW"/>
</dbReference>
<gene>
    <name evidence="9" type="ORF">LARI1_G005040</name>
</gene>
<name>A0A8T9B5C9_9HELO</name>
<accession>A0A8T9B5C9</accession>
<comment type="cofactor">
    <cofactor evidence="1">
        <name>Fe(2+)</name>
        <dbReference type="ChEBI" id="CHEBI:29033"/>
    </cofactor>
</comment>
<organism evidence="9 10">
    <name type="scientific">Lachnellula arida</name>
    <dbReference type="NCBI Taxonomy" id="1316785"/>
    <lineage>
        <taxon>Eukaryota</taxon>
        <taxon>Fungi</taxon>
        <taxon>Dikarya</taxon>
        <taxon>Ascomycota</taxon>
        <taxon>Pezizomycotina</taxon>
        <taxon>Leotiomycetes</taxon>
        <taxon>Helotiales</taxon>
        <taxon>Lachnaceae</taxon>
        <taxon>Lachnellula</taxon>
    </lineage>
</organism>
<feature type="region of interest" description="Disordered" evidence="7">
    <location>
        <begin position="86"/>
        <end position="115"/>
    </location>
</feature>
<comment type="caution">
    <text evidence="9">The sequence shown here is derived from an EMBL/GenBank/DDBJ whole genome shotgun (WGS) entry which is preliminary data.</text>
</comment>
<evidence type="ECO:0000256" key="4">
    <source>
        <dbReference type="ARBA" id="ARBA00022964"/>
    </source>
</evidence>
<dbReference type="InterPro" id="IPR003819">
    <property type="entry name" value="TauD/TfdA-like"/>
</dbReference>
<dbReference type="PANTHER" id="PTHR30468">
    <property type="entry name" value="ALPHA-KETOGLUTARATE-DEPENDENT SULFONATE DIOXYGENASE"/>
    <property type="match status" value="1"/>
</dbReference>
<dbReference type="Gene3D" id="3.60.130.10">
    <property type="entry name" value="Clavaminate synthase-like"/>
    <property type="match status" value="1"/>
</dbReference>
<dbReference type="AlphaFoldDB" id="A0A8T9B5C9"/>
<evidence type="ECO:0000259" key="8">
    <source>
        <dbReference type="Pfam" id="PF02668"/>
    </source>
</evidence>
<dbReference type="OrthoDB" id="10257314at2759"/>
<keyword evidence="5" id="KW-0560">Oxidoreductase</keyword>
<keyword evidence="4" id="KW-0223">Dioxygenase</keyword>
<evidence type="ECO:0000313" key="10">
    <source>
        <dbReference type="Proteomes" id="UP000469559"/>
    </source>
</evidence>
<keyword evidence="10" id="KW-1185">Reference proteome</keyword>
<dbReference type="InterPro" id="IPR042098">
    <property type="entry name" value="TauD-like_sf"/>
</dbReference>
<evidence type="ECO:0000256" key="3">
    <source>
        <dbReference type="ARBA" id="ARBA00022723"/>
    </source>
</evidence>
<dbReference type="SUPFAM" id="SSF51197">
    <property type="entry name" value="Clavaminate synthase-like"/>
    <property type="match status" value="1"/>
</dbReference>
<protein>
    <recommendedName>
        <fullName evidence="8">TauD/TfdA-like domain-containing protein</fullName>
    </recommendedName>
</protein>
<reference evidence="9 10" key="1">
    <citation type="submission" date="2018-05" db="EMBL/GenBank/DDBJ databases">
        <title>Whole genome sequencing for identification of molecular markers to develop diagnostic detection tools for the regulated plant pathogen Lachnellula willkommii.</title>
        <authorList>
            <person name="Giroux E."/>
            <person name="Bilodeau G."/>
        </authorList>
    </citation>
    <scope>NUCLEOTIDE SEQUENCE [LARGE SCALE GENOMIC DNA]</scope>
    <source>
        <strain evidence="9 10">CBS 203.66</strain>
    </source>
</reference>
<dbReference type="Proteomes" id="UP000469559">
    <property type="component" value="Unassembled WGS sequence"/>
</dbReference>
<sequence length="136" mass="15198">MATTSPSKRRAPLKYSGSLDIYKSNDLTPIIGREFPELQLSTLLSDDTKLRDLAILVSQRGVIVFRNQDLQINDQKILGEKLGKLSGKPESSKLHRHAFRSGKTQAVVDGEPKPEEEVMVISSEVRDLSMIQNLTH</sequence>
<dbReference type="EMBL" id="QGMF01000542">
    <property type="protein sequence ID" value="TVY15204.1"/>
    <property type="molecule type" value="Genomic_DNA"/>
</dbReference>
<dbReference type="InterPro" id="IPR051323">
    <property type="entry name" value="AtsK-like"/>
</dbReference>
<keyword evidence="6" id="KW-0408">Iron</keyword>
<dbReference type="PANTHER" id="PTHR30468:SF10">
    <property type="entry name" value="TAUD_TFDA-LIKE DOMAIN-CONTAINING PROTEIN"/>
    <property type="match status" value="1"/>
</dbReference>
<evidence type="ECO:0000256" key="7">
    <source>
        <dbReference type="SAM" id="MobiDB-lite"/>
    </source>
</evidence>
<evidence type="ECO:0000256" key="6">
    <source>
        <dbReference type="ARBA" id="ARBA00023004"/>
    </source>
</evidence>
<evidence type="ECO:0000313" key="9">
    <source>
        <dbReference type="EMBL" id="TVY15204.1"/>
    </source>
</evidence>
<dbReference type="Pfam" id="PF02668">
    <property type="entry name" value="TauD"/>
    <property type="match status" value="1"/>
</dbReference>
<evidence type="ECO:0000256" key="1">
    <source>
        <dbReference type="ARBA" id="ARBA00001954"/>
    </source>
</evidence>
<dbReference type="GO" id="GO:0016706">
    <property type="term" value="F:2-oxoglutarate-dependent dioxygenase activity"/>
    <property type="evidence" value="ECO:0007669"/>
    <property type="project" value="TreeGrafter"/>
</dbReference>
<comment type="similarity">
    <text evidence="2">Belongs to the TfdA dioxygenase family.</text>
</comment>
<evidence type="ECO:0000256" key="2">
    <source>
        <dbReference type="ARBA" id="ARBA00005896"/>
    </source>
</evidence>
<keyword evidence="3" id="KW-0479">Metal-binding</keyword>
<feature type="domain" description="TauD/TfdA-like" evidence="8">
    <location>
        <begin position="24"/>
        <end position="96"/>
    </location>
</feature>
<proteinExistence type="inferred from homology"/>
<dbReference type="GO" id="GO:0005737">
    <property type="term" value="C:cytoplasm"/>
    <property type="evidence" value="ECO:0007669"/>
    <property type="project" value="TreeGrafter"/>
</dbReference>
<evidence type="ECO:0000256" key="5">
    <source>
        <dbReference type="ARBA" id="ARBA00023002"/>
    </source>
</evidence>